<keyword evidence="9 22" id="KW-0732">Signal</keyword>
<dbReference type="InterPro" id="IPR017168">
    <property type="entry name" value="CHR-like"/>
</dbReference>
<dbReference type="GO" id="GO:0031505">
    <property type="term" value="P:fungal-type cell wall organization"/>
    <property type="evidence" value="ECO:0007669"/>
    <property type="project" value="TreeGrafter"/>
</dbReference>
<dbReference type="Proteomes" id="UP001150904">
    <property type="component" value="Unassembled WGS sequence"/>
</dbReference>
<protein>
    <recommendedName>
        <fullName evidence="18">Crh-like protein</fullName>
        <ecNumber evidence="18">3.2.-.-</ecNumber>
    </recommendedName>
</protein>
<evidence type="ECO:0000256" key="5">
    <source>
        <dbReference type="ARBA" id="ARBA00022512"/>
    </source>
</evidence>
<evidence type="ECO:0000313" key="25">
    <source>
        <dbReference type="Proteomes" id="UP001150904"/>
    </source>
</evidence>
<organism evidence="24 25">
    <name type="scientific">Penicillium cinerascens</name>
    <dbReference type="NCBI Taxonomy" id="70096"/>
    <lineage>
        <taxon>Eukaryota</taxon>
        <taxon>Fungi</taxon>
        <taxon>Dikarya</taxon>
        <taxon>Ascomycota</taxon>
        <taxon>Pezizomycotina</taxon>
        <taxon>Eurotiomycetes</taxon>
        <taxon>Eurotiomycetidae</taxon>
        <taxon>Eurotiales</taxon>
        <taxon>Aspergillaceae</taxon>
        <taxon>Penicillium</taxon>
    </lineage>
</organism>
<evidence type="ECO:0000256" key="19">
    <source>
        <dbReference type="PIRSR" id="PIRSR037299-1"/>
    </source>
</evidence>
<evidence type="ECO:0000256" key="17">
    <source>
        <dbReference type="ARBA" id="ARBA00093308"/>
    </source>
</evidence>
<evidence type="ECO:0000256" key="12">
    <source>
        <dbReference type="ARBA" id="ARBA00023180"/>
    </source>
</evidence>
<dbReference type="PANTHER" id="PTHR10963:SF27">
    <property type="entry name" value="GLYCOSIDASE-RELATED"/>
    <property type="match status" value="1"/>
</dbReference>
<dbReference type="GeneID" id="83180210"/>
<proteinExistence type="inferred from homology"/>
<comment type="caution">
    <text evidence="24">The sequence shown here is derived from an EMBL/GenBank/DDBJ whole genome shotgun (WGS) entry which is preliminary data.</text>
</comment>
<feature type="region of interest" description="Disordered" evidence="21">
    <location>
        <begin position="281"/>
        <end position="394"/>
    </location>
</feature>
<comment type="function">
    <text evidence="17">Dual chitinase/transglycosylase that plays a role in cell wall architecture. Chitinase and transglycosylase activities are coupled. Required for the polysaccharide cross-linking at the septa and the cell wall. More specifically, transfers chitin to 1,6-beta-glucan in the cell wall.</text>
</comment>
<dbReference type="AlphaFoldDB" id="A0A9W9MPA7"/>
<evidence type="ECO:0000256" key="1">
    <source>
        <dbReference type="ARBA" id="ARBA00000822"/>
    </source>
</evidence>
<evidence type="ECO:0000256" key="8">
    <source>
        <dbReference type="ARBA" id="ARBA00022679"/>
    </source>
</evidence>
<evidence type="ECO:0000256" key="20">
    <source>
        <dbReference type="PIRSR" id="PIRSR037299-2"/>
    </source>
</evidence>
<dbReference type="GO" id="GO:0008843">
    <property type="term" value="F:endochitinase activity"/>
    <property type="evidence" value="ECO:0007669"/>
    <property type="project" value="UniProtKB-EC"/>
</dbReference>
<dbReference type="RefSeq" id="XP_058309447.1">
    <property type="nucleotide sequence ID" value="XM_058452909.1"/>
</dbReference>
<keyword evidence="10 18" id="KW-0378">Hydrolase</keyword>
<evidence type="ECO:0000256" key="16">
    <source>
        <dbReference type="ARBA" id="ARBA00038074"/>
    </source>
</evidence>
<dbReference type="InterPro" id="IPR000757">
    <property type="entry name" value="Beta-glucanase-like"/>
</dbReference>
<feature type="compositionally biased region" description="Low complexity" evidence="21">
    <location>
        <begin position="373"/>
        <end position="394"/>
    </location>
</feature>
<dbReference type="CDD" id="cd02183">
    <property type="entry name" value="GH16_fungal_CRH1_transglycosylase"/>
    <property type="match status" value="1"/>
</dbReference>
<dbReference type="EC" id="3.2.-.-" evidence="18"/>
<evidence type="ECO:0000256" key="4">
    <source>
        <dbReference type="ARBA" id="ARBA00022475"/>
    </source>
</evidence>
<dbReference type="PROSITE" id="PS51762">
    <property type="entry name" value="GH16_2"/>
    <property type="match status" value="1"/>
</dbReference>
<dbReference type="GO" id="GO:0005975">
    <property type="term" value="P:carbohydrate metabolic process"/>
    <property type="evidence" value="ECO:0007669"/>
    <property type="project" value="InterPro"/>
</dbReference>
<evidence type="ECO:0000256" key="3">
    <source>
        <dbReference type="ARBA" id="ARBA00004609"/>
    </source>
</evidence>
<evidence type="ECO:0000259" key="23">
    <source>
        <dbReference type="PROSITE" id="PS51762"/>
    </source>
</evidence>
<evidence type="ECO:0000256" key="21">
    <source>
        <dbReference type="SAM" id="MobiDB-lite"/>
    </source>
</evidence>
<dbReference type="Pfam" id="PF00722">
    <property type="entry name" value="Glyco_hydro_16"/>
    <property type="match status" value="1"/>
</dbReference>
<evidence type="ECO:0000256" key="22">
    <source>
        <dbReference type="SAM" id="SignalP"/>
    </source>
</evidence>
<dbReference type="Gene3D" id="2.60.120.200">
    <property type="match status" value="1"/>
</dbReference>
<dbReference type="InterPro" id="IPR050546">
    <property type="entry name" value="Glycosyl_Hydrlase_16"/>
</dbReference>
<dbReference type="GO" id="GO:0016757">
    <property type="term" value="F:glycosyltransferase activity"/>
    <property type="evidence" value="ECO:0007669"/>
    <property type="project" value="UniProtKB-KW"/>
</dbReference>
<dbReference type="GO" id="GO:0005886">
    <property type="term" value="C:plasma membrane"/>
    <property type="evidence" value="ECO:0007669"/>
    <property type="project" value="UniProtKB-SubCell"/>
</dbReference>
<feature type="compositionally biased region" description="Gly residues" evidence="21">
    <location>
        <begin position="362"/>
        <end position="372"/>
    </location>
</feature>
<evidence type="ECO:0000256" key="14">
    <source>
        <dbReference type="ARBA" id="ARBA00023295"/>
    </source>
</evidence>
<dbReference type="InterPro" id="IPR013320">
    <property type="entry name" value="ConA-like_dom_sf"/>
</dbReference>
<keyword evidence="7" id="KW-0328">Glycosyltransferase</keyword>
<dbReference type="PANTHER" id="PTHR10963">
    <property type="entry name" value="GLYCOSYL HYDROLASE-RELATED"/>
    <property type="match status" value="1"/>
</dbReference>
<keyword evidence="15" id="KW-0961">Cell wall biogenesis/degradation</keyword>
<dbReference type="FunFam" id="2.60.120.200:FF:000152">
    <property type="entry name" value="Cell wall glucanase"/>
    <property type="match status" value="1"/>
</dbReference>
<evidence type="ECO:0000256" key="13">
    <source>
        <dbReference type="ARBA" id="ARBA00023288"/>
    </source>
</evidence>
<feature type="signal peptide" evidence="22">
    <location>
        <begin position="1"/>
        <end position="21"/>
    </location>
</feature>
<keyword evidence="5" id="KW-0134">Cell wall</keyword>
<comment type="catalytic activity">
    <reaction evidence="1">
        <text>Random endo-hydrolysis of N-acetyl-beta-D-glucosaminide (1-&gt;4)-beta-linkages in chitin and chitodextrins.</text>
        <dbReference type="EC" id="3.2.1.14"/>
    </reaction>
</comment>
<evidence type="ECO:0000256" key="2">
    <source>
        <dbReference type="ARBA" id="ARBA00004191"/>
    </source>
</evidence>
<dbReference type="GO" id="GO:0098552">
    <property type="term" value="C:side of membrane"/>
    <property type="evidence" value="ECO:0007669"/>
    <property type="project" value="UniProtKB-KW"/>
</dbReference>
<dbReference type="SUPFAM" id="SSF49899">
    <property type="entry name" value="Concanavalin A-like lectins/glucanases"/>
    <property type="match status" value="1"/>
</dbReference>
<gene>
    <name evidence="24" type="ORF">N7498_005847</name>
</gene>
<feature type="active site" description="Nucleophile" evidence="19">
    <location>
        <position position="121"/>
    </location>
</feature>
<dbReference type="OrthoDB" id="4781at2759"/>
<keyword evidence="13" id="KW-0449">Lipoprotein</keyword>
<evidence type="ECO:0000256" key="7">
    <source>
        <dbReference type="ARBA" id="ARBA00022676"/>
    </source>
</evidence>
<dbReference type="GO" id="GO:0009277">
    <property type="term" value="C:fungal-type cell wall"/>
    <property type="evidence" value="ECO:0007669"/>
    <property type="project" value="TreeGrafter"/>
</dbReference>
<sequence>MPSFLKFAAAALAVAAPLASAQTYTSCNPLDKTCPADAGSTESNLSFDFTQSGSLDKWTTTAGTVNTGPNGAEFTIDKRGDAPTIETDFYLFFGEISITMKAAHGTGIVSSLVFESDDLDEIDWEALGGNTGQIETNYFGKGDTSTYDRATWPVVSDPQDIWHTYKISWQKDALTWYVDGNAVRTLTYADAKDGSRYPQTPMRVRIGIWAGGDPSNAKGTIEWAGGETNYAGCPYTMYVKNVEIVNSNPAASYTYGDKSGSYQSIQMSGAAALSESSASETTTATSSSSSSSTEASTAATTLATTTHSSASAHTTAGSTTGSSSDASTTGSSSTGSSSGVSSGASSGSGSGSTSGSASSTGTGSGSSSGSGSGSSSTTAGSGSGSSSSSSASASPTFNAAASVAANYLGPLGLLALVSAFVQL</sequence>
<keyword evidence="6" id="KW-0336">GPI-anchor</keyword>
<keyword evidence="5" id="KW-0964">Secreted</keyword>
<feature type="active site" description="Proton donor" evidence="19">
    <location>
        <position position="125"/>
    </location>
</feature>
<keyword evidence="20" id="KW-1015">Disulfide bond</keyword>
<evidence type="ECO:0000256" key="9">
    <source>
        <dbReference type="ARBA" id="ARBA00022729"/>
    </source>
</evidence>
<comment type="subcellular location">
    <subcellularLocation>
        <location evidence="3">Cell membrane</location>
        <topology evidence="3">Lipid-anchor</topology>
        <topology evidence="3">GPI-anchor</topology>
    </subcellularLocation>
    <subcellularLocation>
        <location evidence="2">Secreted</location>
        <location evidence="2">Cell wall</location>
    </subcellularLocation>
</comment>
<evidence type="ECO:0000256" key="15">
    <source>
        <dbReference type="ARBA" id="ARBA00023316"/>
    </source>
</evidence>
<feature type="compositionally biased region" description="Low complexity" evidence="21">
    <location>
        <begin position="281"/>
        <end position="345"/>
    </location>
</feature>
<evidence type="ECO:0000256" key="10">
    <source>
        <dbReference type="ARBA" id="ARBA00022801"/>
    </source>
</evidence>
<name>A0A9W9MPA7_9EURO</name>
<dbReference type="EMBL" id="JAPQKR010000012">
    <property type="protein sequence ID" value="KAJ5204968.1"/>
    <property type="molecule type" value="Genomic_DNA"/>
</dbReference>
<keyword evidence="12" id="KW-0325">Glycoprotein</keyword>
<reference evidence="24" key="2">
    <citation type="journal article" date="2023" name="IMA Fungus">
        <title>Comparative genomic study of the Penicillium genus elucidates a diverse pangenome and 15 lateral gene transfer events.</title>
        <authorList>
            <person name="Petersen C."/>
            <person name="Sorensen T."/>
            <person name="Nielsen M.R."/>
            <person name="Sondergaard T.E."/>
            <person name="Sorensen J.L."/>
            <person name="Fitzpatrick D.A."/>
            <person name="Frisvad J.C."/>
            <person name="Nielsen K.L."/>
        </authorList>
    </citation>
    <scope>NUCLEOTIDE SEQUENCE</scope>
    <source>
        <strain evidence="24">IBT 15544</strain>
    </source>
</reference>
<evidence type="ECO:0000313" key="24">
    <source>
        <dbReference type="EMBL" id="KAJ5204968.1"/>
    </source>
</evidence>
<keyword evidence="8" id="KW-0808">Transferase</keyword>
<keyword evidence="11 18" id="KW-0472">Membrane</keyword>
<keyword evidence="14" id="KW-0326">Glycosidase</keyword>
<feature type="chain" id="PRO_5040788206" description="Crh-like protein" evidence="22">
    <location>
        <begin position="22"/>
        <end position="423"/>
    </location>
</feature>
<evidence type="ECO:0000256" key="18">
    <source>
        <dbReference type="PIRNR" id="PIRNR037299"/>
    </source>
</evidence>
<dbReference type="PIRSF" id="PIRSF037299">
    <property type="entry name" value="Glycosidase_CRH1_prd"/>
    <property type="match status" value="1"/>
</dbReference>
<comment type="similarity">
    <text evidence="16">Belongs to the glycosyl hydrolase 16 family. CRH1 subfamily.</text>
</comment>
<evidence type="ECO:0000256" key="11">
    <source>
        <dbReference type="ARBA" id="ARBA00023136"/>
    </source>
</evidence>
<keyword evidence="25" id="KW-1185">Reference proteome</keyword>
<feature type="disulfide bond" evidence="20">
    <location>
        <begin position="27"/>
        <end position="34"/>
    </location>
</feature>
<reference evidence="24" key="1">
    <citation type="submission" date="2022-12" db="EMBL/GenBank/DDBJ databases">
        <authorList>
            <person name="Petersen C."/>
        </authorList>
    </citation>
    <scope>NUCLEOTIDE SEQUENCE</scope>
    <source>
        <strain evidence="24">IBT 15544</strain>
    </source>
</reference>
<keyword evidence="4" id="KW-1003">Cell membrane</keyword>
<feature type="domain" description="GH16" evidence="23">
    <location>
        <begin position="17"/>
        <end position="232"/>
    </location>
</feature>
<accession>A0A9W9MPA7</accession>
<evidence type="ECO:0000256" key="6">
    <source>
        <dbReference type="ARBA" id="ARBA00022622"/>
    </source>
</evidence>